<dbReference type="InterPro" id="IPR006710">
    <property type="entry name" value="Glyco_hydro_43"/>
</dbReference>
<dbReference type="AlphaFoldDB" id="S0FGJ3"/>
<dbReference type="eggNOG" id="COG3507">
    <property type="taxonomic scope" value="Bacteria"/>
</dbReference>
<dbReference type="STRING" id="1195236.CTER_4114"/>
<evidence type="ECO:0000259" key="8">
    <source>
        <dbReference type="Pfam" id="PF16369"/>
    </source>
</evidence>
<dbReference type="InterPro" id="IPR023296">
    <property type="entry name" value="Glyco_hydro_beta-prop_sf"/>
</dbReference>
<organism evidence="9 10">
    <name type="scientific">Ruminiclostridium cellobioparum subsp. termitidis CT1112</name>
    <dbReference type="NCBI Taxonomy" id="1195236"/>
    <lineage>
        <taxon>Bacteria</taxon>
        <taxon>Bacillati</taxon>
        <taxon>Bacillota</taxon>
        <taxon>Clostridia</taxon>
        <taxon>Eubacteriales</taxon>
        <taxon>Oscillospiraceae</taxon>
        <taxon>Ruminiclostridium</taxon>
    </lineage>
</organism>
<dbReference type="InterPro" id="IPR050727">
    <property type="entry name" value="GH43_arabinanases"/>
</dbReference>
<feature type="active site" description="Proton donor" evidence="5">
    <location>
        <position position="230"/>
    </location>
</feature>
<keyword evidence="4 7" id="KW-0326">Glycosidase</keyword>
<keyword evidence="3 7" id="KW-0378">Hydrolase</keyword>
<name>S0FGJ3_RUMCE</name>
<feature type="active site" description="Proton acceptor" evidence="5">
    <location>
        <position position="55"/>
    </location>
</feature>
<evidence type="ECO:0000256" key="3">
    <source>
        <dbReference type="ARBA" id="ARBA00022801"/>
    </source>
</evidence>
<dbReference type="GO" id="GO:0005975">
    <property type="term" value="P:carbohydrate metabolic process"/>
    <property type="evidence" value="ECO:0007669"/>
    <property type="project" value="InterPro"/>
</dbReference>
<dbReference type="PATRIC" id="fig|1195236.3.peg.4330"/>
<evidence type="ECO:0000256" key="7">
    <source>
        <dbReference type="RuleBase" id="RU361187"/>
    </source>
</evidence>
<comment type="pathway">
    <text evidence="1">Glycan metabolism; L-arabinan degradation.</text>
</comment>
<evidence type="ECO:0000256" key="2">
    <source>
        <dbReference type="ARBA" id="ARBA00009865"/>
    </source>
</evidence>
<evidence type="ECO:0000256" key="5">
    <source>
        <dbReference type="PIRSR" id="PIRSR606710-1"/>
    </source>
</evidence>
<evidence type="ECO:0000256" key="4">
    <source>
        <dbReference type="ARBA" id="ARBA00023295"/>
    </source>
</evidence>
<accession>S0FGJ3</accession>
<dbReference type="Pfam" id="PF16369">
    <property type="entry name" value="GH43_C"/>
    <property type="match status" value="1"/>
</dbReference>
<sequence length="468" mass="52782">MAVILAGLFIFNLTACGDNEDNLSAAYPEEPPKETLYDHSVTSDETKWGSLNFHDPSIIKDGEWYYTISTDVKVGGTPKGGIPIRKSKDLISWEWVGRVFSKVPEDARKWTRARTLWAPDAIKTGDTFYLYYAASRFGTNQSFIGLATGKSMEGPWEYKGEVIKSTSSSIWNAIDPNPVYDAEGNLYMSFGSFFGGIFIVEMDTTTGKLKEGCKLSLIATRSNSVASAIEGPYIVYNPEYKKYYLFVSYDSLSKDYNVRVGRADKITGPYVDFNGNVMTDTGLPPNDVGTKIMGGYKFGRKDGWVMPGHNSVLKEGNDYFIVHHARGDRDTNWPYLHIRKILWSDDGWPLISPERYAGEKEQKLSKKLLVGDWEVIVLDKDNNLQLSSKKITLKSNGKIDDGTGKSTWEFRADNTICMKLYDPDRKPGAEYIEQTSKVMPSWDWENWRTTLVYTGIDNSGICVWGKKD</sequence>
<dbReference type="CDD" id="cd08998">
    <property type="entry name" value="GH43_Arb43a-like"/>
    <property type="match status" value="1"/>
</dbReference>
<dbReference type="Proteomes" id="UP000014155">
    <property type="component" value="Unassembled WGS sequence"/>
</dbReference>
<dbReference type="GO" id="GO:0004553">
    <property type="term" value="F:hydrolase activity, hydrolyzing O-glycosyl compounds"/>
    <property type="evidence" value="ECO:0007669"/>
    <property type="project" value="InterPro"/>
</dbReference>
<keyword evidence="10" id="KW-1185">Reference proteome</keyword>
<comment type="caution">
    <text evidence="9">The sequence shown here is derived from an EMBL/GenBank/DDBJ whole genome shotgun (WGS) entry which is preliminary data.</text>
</comment>
<proteinExistence type="inferred from homology"/>
<dbReference type="InterPro" id="IPR032291">
    <property type="entry name" value="Abn2_C"/>
</dbReference>
<dbReference type="PANTHER" id="PTHR43301">
    <property type="entry name" value="ARABINAN ENDO-1,5-ALPHA-L-ARABINOSIDASE"/>
    <property type="match status" value="1"/>
</dbReference>
<evidence type="ECO:0000313" key="9">
    <source>
        <dbReference type="EMBL" id="EMS70187.1"/>
    </source>
</evidence>
<dbReference type="Gene3D" id="2.40.128.10">
    <property type="match status" value="1"/>
</dbReference>
<protein>
    <submittedName>
        <fullName evidence="9">Beta-xylosidase</fullName>
    </submittedName>
</protein>
<dbReference type="EMBL" id="AORV01000059">
    <property type="protein sequence ID" value="EMS70187.1"/>
    <property type="molecule type" value="Genomic_DNA"/>
</dbReference>
<evidence type="ECO:0000256" key="6">
    <source>
        <dbReference type="PIRSR" id="PIRSR606710-2"/>
    </source>
</evidence>
<dbReference type="Pfam" id="PF04616">
    <property type="entry name" value="Glyco_hydro_43"/>
    <property type="match status" value="1"/>
</dbReference>
<dbReference type="PANTHER" id="PTHR43301:SF3">
    <property type="entry name" value="ARABINAN ENDO-1,5-ALPHA-L-ARABINOSIDASE A-RELATED"/>
    <property type="match status" value="1"/>
</dbReference>
<feature type="domain" description="Extracellular endo-alpha-(1-&gt;5)-L-arabinanase C-terminal" evidence="8">
    <location>
        <begin position="353"/>
        <end position="465"/>
    </location>
</feature>
<reference evidence="9 10" key="1">
    <citation type="journal article" date="2013" name="Genome Announc.">
        <title>Draft Genome Sequence of the Cellulolytic, Mesophilic, Anaerobic Bacterium Clostridium termitidis Strain CT1112 (DSM 5398).</title>
        <authorList>
            <person name="Lal S."/>
            <person name="Ramachandran U."/>
            <person name="Zhang X."/>
            <person name="Munir R."/>
            <person name="Sparling R."/>
            <person name="Levin D.B."/>
        </authorList>
    </citation>
    <scope>NUCLEOTIDE SEQUENCE [LARGE SCALE GENOMIC DNA]</scope>
    <source>
        <strain evidence="9 10">CT1112</strain>
    </source>
</reference>
<gene>
    <name evidence="9" type="ORF">CTER_4114</name>
</gene>
<dbReference type="SUPFAM" id="SSF75005">
    <property type="entry name" value="Arabinanase/levansucrase/invertase"/>
    <property type="match status" value="1"/>
</dbReference>
<evidence type="ECO:0000313" key="10">
    <source>
        <dbReference type="Proteomes" id="UP000014155"/>
    </source>
</evidence>
<comment type="similarity">
    <text evidence="2 7">Belongs to the glycosyl hydrolase 43 family.</text>
</comment>
<dbReference type="Gene3D" id="2.115.10.20">
    <property type="entry name" value="Glycosyl hydrolase domain, family 43"/>
    <property type="match status" value="1"/>
</dbReference>
<evidence type="ECO:0000256" key="1">
    <source>
        <dbReference type="ARBA" id="ARBA00004834"/>
    </source>
</evidence>
<feature type="site" description="Important for catalytic activity, responsible for pKa modulation of the active site Glu and correct orientation of both the proton donor and substrate" evidence="6">
    <location>
        <position position="175"/>
    </location>
</feature>